<dbReference type="PANTHER" id="PTHR13817">
    <property type="entry name" value="TITIN"/>
    <property type="match status" value="1"/>
</dbReference>
<feature type="domain" description="Fibronectin type-III" evidence="2">
    <location>
        <begin position="538"/>
        <end position="630"/>
    </location>
</feature>
<dbReference type="PROSITE" id="PS50853">
    <property type="entry name" value="FN3"/>
    <property type="match status" value="2"/>
</dbReference>
<feature type="domain" description="Fibronectin type-III" evidence="2">
    <location>
        <begin position="442"/>
        <end position="530"/>
    </location>
</feature>
<dbReference type="OrthoDB" id="220114at2"/>
<dbReference type="InterPro" id="IPR013783">
    <property type="entry name" value="Ig-like_fold"/>
</dbReference>
<proteinExistence type="predicted"/>
<accession>A0A5B9WCU5</accession>
<dbReference type="InterPro" id="IPR036116">
    <property type="entry name" value="FN3_sf"/>
</dbReference>
<evidence type="ECO:0000313" key="3">
    <source>
        <dbReference type="EMBL" id="QEH37700.1"/>
    </source>
</evidence>
<dbReference type="AlphaFoldDB" id="A0A5B9WCU5"/>
<evidence type="ECO:0000256" key="1">
    <source>
        <dbReference type="ARBA" id="ARBA00022737"/>
    </source>
</evidence>
<gene>
    <name evidence="3" type="ORF">OJF2_62910</name>
</gene>
<dbReference type="PANTHER" id="PTHR13817:SF73">
    <property type="entry name" value="FIBRONECTIN TYPE-III DOMAIN-CONTAINING PROTEIN"/>
    <property type="match status" value="1"/>
</dbReference>
<dbReference type="Gene3D" id="2.60.120.380">
    <property type="match status" value="1"/>
</dbReference>
<sequence>MSLLLPRLKSRRVERRRRPSLLDLEARCLLSAGVVDDPSLLLDELPAIPAQTAPLYPRASDEYQGYVVAATATTTKNSLSAVPALNSLPGAKATIYLNFSGDFTASYGQYSSISTPAYDQDGDPTTFSDSELASIRQIWSYVAEDYAPFNVNVTTVAPANMGHGATQKVDIGGDGSWTHQTVGGLCYVNSFTAQSLPNISFVFPGRLANGDPKYTGDAASHEAGHGFGLEHQSKYSGSALVAEYYSGPGTGVAPLMGNSYLARRSIWWSGPSDVSSTTIQNDESIISSANNGFSFRQVASSSAASPLPLAIQGGTSVGASGLIVLGQQQDFYRLDVGAGQTTIKVSVPADVNNLSPVVTLTDASGTTTVATATVSTTDFSATLDVNLAAGSYRLVVSGGGQYGNVGTYSISGTIVAPSTTDGGGSLGGSLGGSATVAPVRVGPSRLAVTTVDASRVGISWSDVPDGAGFLVDRSTDGVSWGVLAAVGPGLTTFLDANVLPSTTYFYRVRTAYPDGGTPASPTVQATTAAAAIPFIPAPPAAVGNVSVVSRQAQRVVLTWTPSTSPVSGYQVERSTNGKRWTVVGQVSAPTTDFADATVAANRAYTYRIRAVNPYGLSPASRTLRVTTPRQVVHLMRRKWR</sequence>
<dbReference type="Proteomes" id="UP000324233">
    <property type="component" value="Chromosome"/>
</dbReference>
<dbReference type="InterPro" id="IPR003961">
    <property type="entry name" value="FN3_dom"/>
</dbReference>
<dbReference type="Gene3D" id="2.60.40.10">
    <property type="entry name" value="Immunoglobulins"/>
    <property type="match status" value="2"/>
</dbReference>
<dbReference type="SUPFAM" id="SSF55486">
    <property type="entry name" value="Metalloproteases ('zincins'), catalytic domain"/>
    <property type="match status" value="1"/>
</dbReference>
<dbReference type="KEGG" id="agv:OJF2_62910"/>
<name>A0A5B9WCU5_9BACT</name>
<organism evidence="3 4">
    <name type="scientific">Aquisphaera giovannonii</name>
    <dbReference type="NCBI Taxonomy" id="406548"/>
    <lineage>
        <taxon>Bacteria</taxon>
        <taxon>Pseudomonadati</taxon>
        <taxon>Planctomycetota</taxon>
        <taxon>Planctomycetia</taxon>
        <taxon>Isosphaerales</taxon>
        <taxon>Isosphaeraceae</taxon>
        <taxon>Aquisphaera</taxon>
    </lineage>
</organism>
<dbReference type="EMBL" id="CP042997">
    <property type="protein sequence ID" value="QEH37700.1"/>
    <property type="molecule type" value="Genomic_DNA"/>
</dbReference>
<dbReference type="SMART" id="SM00060">
    <property type="entry name" value="FN3"/>
    <property type="match status" value="2"/>
</dbReference>
<dbReference type="InterPro" id="IPR050964">
    <property type="entry name" value="Striated_Muscle_Regulatory"/>
</dbReference>
<keyword evidence="4" id="KW-1185">Reference proteome</keyword>
<keyword evidence="1" id="KW-0677">Repeat</keyword>
<dbReference type="CDD" id="cd00063">
    <property type="entry name" value="FN3"/>
    <property type="match status" value="2"/>
</dbReference>
<evidence type="ECO:0000259" key="2">
    <source>
        <dbReference type="PROSITE" id="PS50853"/>
    </source>
</evidence>
<dbReference type="Pfam" id="PF00041">
    <property type="entry name" value="fn3"/>
    <property type="match status" value="1"/>
</dbReference>
<dbReference type="SUPFAM" id="SSF49265">
    <property type="entry name" value="Fibronectin type III"/>
    <property type="match status" value="1"/>
</dbReference>
<reference evidence="3 4" key="1">
    <citation type="submission" date="2019-08" db="EMBL/GenBank/DDBJ databases">
        <title>Deep-cultivation of Planctomycetes and their phenomic and genomic characterization uncovers novel biology.</title>
        <authorList>
            <person name="Wiegand S."/>
            <person name="Jogler M."/>
            <person name="Boedeker C."/>
            <person name="Pinto D."/>
            <person name="Vollmers J."/>
            <person name="Rivas-Marin E."/>
            <person name="Kohn T."/>
            <person name="Peeters S.H."/>
            <person name="Heuer A."/>
            <person name="Rast P."/>
            <person name="Oberbeckmann S."/>
            <person name="Bunk B."/>
            <person name="Jeske O."/>
            <person name="Meyerdierks A."/>
            <person name="Storesund J.E."/>
            <person name="Kallscheuer N."/>
            <person name="Luecker S."/>
            <person name="Lage O.M."/>
            <person name="Pohl T."/>
            <person name="Merkel B.J."/>
            <person name="Hornburger P."/>
            <person name="Mueller R.-W."/>
            <person name="Bruemmer F."/>
            <person name="Labrenz M."/>
            <person name="Spormann A.M."/>
            <person name="Op den Camp H."/>
            <person name="Overmann J."/>
            <person name="Amann R."/>
            <person name="Jetten M.S.M."/>
            <person name="Mascher T."/>
            <person name="Medema M.H."/>
            <person name="Devos D.P."/>
            <person name="Kaster A.-K."/>
            <person name="Ovreas L."/>
            <person name="Rohde M."/>
            <person name="Galperin M.Y."/>
            <person name="Jogler C."/>
        </authorList>
    </citation>
    <scope>NUCLEOTIDE SEQUENCE [LARGE SCALE GENOMIC DNA]</scope>
    <source>
        <strain evidence="3 4">OJF2</strain>
    </source>
</reference>
<dbReference type="RefSeq" id="WP_148597224.1">
    <property type="nucleotide sequence ID" value="NZ_CP042997.1"/>
</dbReference>
<protein>
    <submittedName>
        <fullName evidence="3">Fibronectin type III domain protein</fullName>
    </submittedName>
</protein>
<evidence type="ECO:0000313" key="4">
    <source>
        <dbReference type="Proteomes" id="UP000324233"/>
    </source>
</evidence>